<dbReference type="EMBL" id="LR784825">
    <property type="protein sequence ID" value="CAB3242141.1"/>
    <property type="molecule type" value="mRNA"/>
</dbReference>
<name>A0A6F9DB94_9ASCI</name>
<evidence type="ECO:0000259" key="1">
    <source>
        <dbReference type="PROSITE" id="PS51335"/>
    </source>
</evidence>
<dbReference type="PROSITE" id="PS51335">
    <property type="entry name" value="ELMO"/>
    <property type="match status" value="1"/>
</dbReference>
<feature type="domain" description="ELMO" evidence="1">
    <location>
        <begin position="141"/>
        <end position="297"/>
    </location>
</feature>
<reference evidence="2" key="1">
    <citation type="submission" date="2020-04" db="EMBL/GenBank/DDBJ databases">
        <authorList>
            <person name="Neveu A P."/>
        </authorList>
    </citation>
    <scope>NUCLEOTIDE SEQUENCE</scope>
    <source>
        <tissue evidence="2">Whole embryo</tissue>
    </source>
</reference>
<dbReference type="GO" id="GO:0005096">
    <property type="term" value="F:GTPase activator activity"/>
    <property type="evidence" value="ECO:0007669"/>
    <property type="project" value="TreeGrafter"/>
</dbReference>
<dbReference type="AlphaFoldDB" id="A0A6F9DB94"/>
<organism evidence="2">
    <name type="scientific">Phallusia mammillata</name>
    <dbReference type="NCBI Taxonomy" id="59560"/>
    <lineage>
        <taxon>Eukaryota</taxon>
        <taxon>Metazoa</taxon>
        <taxon>Chordata</taxon>
        <taxon>Tunicata</taxon>
        <taxon>Ascidiacea</taxon>
        <taxon>Phlebobranchia</taxon>
        <taxon>Ascidiidae</taxon>
        <taxon>Phallusia</taxon>
    </lineage>
</organism>
<dbReference type="Pfam" id="PF04727">
    <property type="entry name" value="ELMO_CED12"/>
    <property type="match status" value="1"/>
</dbReference>
<dbReference type="PANTHER" id="PTHR12771">
    <property type="entry name" value="ENGULFMENT AND CELL MOTILITY"/>
    <property type="match status" value="1"/>
</dbReference>
<gene>
    <name evidence="2" type="primary">Elmod2</name>
</gene>
<dbReference type="InterPro" id="IPR050868">
    <property type="entry name" value="ELMO_domain-containing"/>
</dbReference>
<dbReference type="PANTHER" id="PTHR12771:SF51">
    <property type="entry name" value="LD01482P"/>
    <property type="match status" value="1"/>
</dbReference>
<evidence type="ECO:0000313" key="2">
    <source>
        <dbReference type="EMBL" id="CAB3242141.1"/>
    </source>
</evidence>
<proteinExistence type="evidence at transcript level"/>
<sequence length="309" mass="36067">MLQAGKKTLATFKHGPVTFLSLLYNIALIRSVIKWIIRMLTGTCQLQRILQKCESGTCTVKIEECLRRSKFQQLRRIVEVEPENLDAAVEQIMTIKQIVADTNPRFFTMLRTCLEQIHGYNKLFVEIEALRTEKYDCENEEHEKLLLKLWSLLQPDEPLTCRVSKQWGNIGFQGDDPKTDFRGMGILGLLNLVYFAEHYPEHAAKSLLHSMHPKYGYSYAIASINITSMSYELMCSGLLRSHFFNTVQGRPTTEHYHEAFCYLFYEFDKFWMKSEPENVMEFSRIRGEFMKTIQDLLAYLPTARLLMET</sequence>
<dbReference type="InterPro" id="IPR006816">
    <property type="entry name" value="ELMO_dom"/>
</dbReference>
<accession>A0A6F9DB94</accession>
<protein>
    <submittedName>
        <fullName evidence="2">ELMO domain-containing protein 2</fullName>
    </submittedName>
</protein>